<dbReference type="RefSeq" id="WP_109690270.1">
    <property type="nucleotide sequence ID" value="NZ_QGGL01000014.1"/>
</dbReference>
<keyword evidence="2" id="KW-1185">Reference proteome</keyword>
<name>A0A316D5H2_9BACL</name>
<dbReference type="EMBL" id="QGGL01000014">
    <property type="protein sequence ID" value="PWK09017.1"/>
    <property type="molecule type" value="Genomic_DNA"/>
</dbReference>
<proteinExistence type="predicted"/>
<dbReference type="Proteomes" id="UP000245634">
    <property type="component" value="Unassembled WGS sequence"/>
</dbReference>
<evidence type="ECO:0000313" key="1">
    <source>
        <dbReference type="EMBL" id="PWK09017.1"/>
    </source>
</evidence>
<reference evidence="1 2" key="1">
    <citation type="submission" date="2018-05" db="EMBL/GenBank/DDBJ databases">
        <title>Genomic Encyclopedia of Type Strains, Phase IV (KMG-IV): sequencing the most valuable type-strain genomes for metagenomic binning, comparative biology and taxonomic classification.</title>
        <authorList>
            <person name="Goeker M."/>
        </authorList>
    </citation>
    <scope>NUCLEOTIDE SEQUENCE [LARGE SCALE GENOMIC DNA]</scope>
    <source>
        <strain evidence="1 2">DSM 18773</strain>
    </source>
</reference>
<accession>A0A316D5H2</accession>
<dbReference type="AlphaFoldDB" id="A0A316D5H2"/>
<organism evidence="1 2">
    <name type="scientific">Tumebacillus permanentifrigoris</name>
    <dbReference type="NCBI Taxonomy" id="378543"/>
    <lineage>
        <taxon>Bacteria</taxon>
        <taxon>Bacillati</taxon>
        <taxon>Bacillota</taxon>
        <taxon>Bacilli</taxon>
        <taxon>Bacillales</taxon>
        <taxon>Alicyclobacillaceae</taxon>
        <taxon>Tumebacillus</taxon>
    </lineage>
</organism>
<dbReference type="OrthoDB" id="2680709at2"/>
<comment type="caution">
    <text evidence="1">The sequence shown here is derived from an EMBL/GenBank/DDBJ whole genome shotgun (WGS) entry which is preliminary data.</text>
</comment>
<gene>
    <name evidence="1" type="ORF">C7459_11483</name>
</gene>
<sequence>MIKKMSIIPVVAVLLTTVVSEGAYGDVATSVLLKTKDAYVTEGIGLDTSYLPLPEDQGKQVKNLKVVVDNTFKDKARNQNGHVSNQTGGIHNNYIPDPDPTNSPYLNTNVTWSGYHQLEWTVSNGQFIFFHRPDSYYYTQNATTTGFDAYTGKVMSTAANATGTYLTMRLATVSKMARWFDWANGLGKPFNFGDWAIGGASWEIQQNVPLLGKICTASVPYSGTQSVIVYESDDNSYGSWHDRFRFDIDPSGKVTITTWQV</sequence>
<protein>
    <submittedName>
        <fullName evidence="1">Uncharacterized protein</fullName>
    </submittedName>
</protein>
<evidence type="ECO:0000313" key="2">
    <source>
        <dbReference type="Proteomes" id="UP000245634"/>
    </source>
</evidence>